<evidence type="ECO:0000256" key="2">
    <source>
        <dbReference type="ARBA" id="ARBA00022516"/>
    </source>
</evidence>
<dbReference type="RefSeq" id="WP_088451129.1">
    <property type="nucleotide sequence ID" value="NZ_JACHXO010000004.1"/>
</dbReference>
<sequence length="254" mass="27863">MRPLVAAGRVVRMLTHLMHGLWIVNVRWQRLTPDQRHATVGWWSAKMLRALGVKIEALGPAPTTARLITANHVSWLDIAAMHAVMPEARFVSKSDIQHWPVVGGLATAVGTLYIERASKRDALRVVHRTAEALQDGDTVAVFPEGTTGPGYPLLPIHANLLQAAISVGAPVQPVVLRWHQPGKTYSEDAQFIGQMTLMASLWRILTARDLSVRVERLPLIETQGQERRALAELLSERLSAALPPPLPPRDGSAA</sequence>
<dbReference type="Proteomes" id="UP000574369">
    <property type="component" value="Unassembled WGS sequence"/>
</dbReference>
<evidence type="ECO:0000313" key="7">
    <source>
        <dbReference type="EMBL" id="MBB3195237.1"/>
    </source>
</evidence>
<dbReference type="SMART" id="SM00563">
    <property type="entry name" value="PlsC"/>
    <property type="match status" value="1"/>
</dbReference>
<evidence type="ECO:0000313" key="8">
    <source>
        <dbReference type="Proteomes" id="UP000574369"/>
    </source>
</evidence>
<dbReference type="Pfam" id="PF01553">
    <property type="entry name" value="Acyltransferase"/>
    <property type="match status" value="1"/>
</dbReference>
<organism evidence="7 8">
    <name type="scientific">Roseateles terrae</name>
    <dbReference type="NCBI Taxonomy" id="431060"/>
    <lineage>
        <taxon>Bacteria</taxon>
        <taxon>Pseudomonadati</taxon>
        <taxon>Pseudomonadota</taxon>
        <taxon>Betaproteobacteria</taxon>
        <taxon>Burkholderiales</taxon>
        <taxon>Sphaerotilaceae</taxon>
        <taxon>Roseateles</taxon>
    </lineage>
</organism>
<dbReference type="EMBL" id="JACHXO010000004">
    <property type="protein sequence ID" value="MBB3195237.1"/>
    <property type="molecule type" value="Genomic_DNA"/>
</dbReference>
<keyword evidence="3 7" id="KW-0808">Transferase</keyword>
<evidence type="ECO:0000256" key="3">
    <source>
        <dbReference type="ARBA" id="ARBA00022679"/>
    </source>
</evidence>
<evidence type="ECO:0000256" key="5">
    <source>
        <dbReference type="ARBA" id="ARBA00023315"/>
    </source>
</evidence>
<comment type="caution">
    <text evidence="7">The sequence shown here is derived from an EMBL/GenBank/DDBJ whole genome shotgun (WGS) entry which is preliminary data.</text>
</comment>
<evidence type="ECO:0000259" key="6">
    <source>
        <dbReference type="SMART" id="SM00563"/>
    </source>
</evidence>
<name>A0ABR6GU87_9BURK</name>
<dbReference type="SUPFAM" id="SSF69593">
    <property type="entry name" value="Glycerol-3-phosphate (1)-acyltransferase"/>
    <property type="match status" value="1"/>
</dbReference>
<dbReference type="InterPro" id="IPR002123">
    <property type="entry name" value="Plipid/glycerol_acylTrfase"/>
</dbReference>
<protein>
    <submittedName>
        <fullName evidence="7">1-acyl-sn-glycerol-3-phosphate acyltransferase</fullName>
        <ecNumber evidence="7">2.3.1.51</ecNumber>
    </submittedName>
</protein>
<evidence type="ECO:0000256" key="4">
    <source>
        <dbReference type="ARBA" id="ARBA00023098"/>
    </source>
</evidence>
<dbReference type="GO" id="GO:0003841">
    <property type="term" value="F:1-acylglycerol-3-phosphate O-acyltransferase activity"/>
    <property type="evidence" value="ECO:0007669"/>
    <property type="project" value="UniProtKB-EC"/>
</dbReference>
<dbReference type="EC" id="2.3.1.51" evidence="7"/>
<keyword evidence="5 7" id="KW-0012">Acyltransferase</keyword>
<proteinExistence type="predicted"/>
<evidence type="ECO:0000256" key="1">
    <source>
        <dbReference type="ARBA" id="ARBA00005189"/>
    </source>
</evidence>
<keyword evidence="8" id="KW-1185">Reference proteome</keyword>
<dbReference type="PANTHER" id="PTHR10434:SF64">
    <property type="entry name" value="1-ACYL-SN-GLYCEROL-3-PHOSPHATE ACYLTRANSFERASE-RELATED"/>
    <property type="match status" value="1"/>
</dbReference>
<keyword evidence="4" id="KW-0443">Lipid metabolism</keyword>
<comment type="pathway">
    <text evidence="1">Lipid metabolism.</text>
</comment>
<feature type="domain" description="Phospholipid/glycerol acyltransferase" evidence="6">
    <location>
        <begin position="66"/>
        <end position="179"/>
    </location>
</feature>
<keyword evidence="2" id="KW-0444">Lipid biosynthesis</keyword>
<reference evidence="7 8" key="1">
    <citation type="submission" date="2020-08" db="EMBL/GenBank/DDBJ databases">
        <title>Genomic Encyclopedia of Type Strains, Phase III (KMG-III): the genomes of soil and plant-associated and newly described type strains.</title>
        <authorList>
            <person name="Whitman W."/>
        </authorList>
    </citation>
    <scope>NUCLEOTIDE SEQUENCE [LARGE SCALE GENOMIC DNA]</scope>
    <source>
        <strain evidence="7 8">CECT 7247</strain>
    </source>
</reference>
<dbReference type="PANTHER" id="PTHR10434">
    <property type="entry name" value="1-ACYL-SN-GLYCEROL-3-PHOSPHATE ACYLTRANSFERASE"/>
    <property type="match status" value="1"/>
</dbReference>
<accession>A0ABR6GU87</accession>
<dbReference type="CDD" id="cd07989">
    <property type="entry name" value="LPLAT_AGPAT-like"/>
    <property type="match status" value="1"/>
</dbReference>
<gene>
    <name evidence="7" type="ORF">FHS28_002640</name>
</gene>